<name>A0A9X1WRL8_9BACL</name>
<dbReference type="Pfam" id="PF19124">
    <property type="entry name" value="DUF5808"/>
    <property type="match status" value="1"/>
</dbReference>
<dbReference type="EMBL" id="JALIRP010000003">
    <property type="protein sequence ID" value="MCJ8012155.1"/>
    <property type="molecule type" value="Genomic_DNA"/>
</dbReference>
<dbReference type="RefSeq" id="WP_244724811.1">
    <property type="nucleotide sequence ID" value="NZ_JALIRP010000003.1"/>
</dbReference>
<protein>
    <submittedName>
        <fullName evidence="3">DUF5808 domain-containing protein</fullName>
    </submittedName>
</protein>
<keyword evidence="4" id="KW-1185">Reference proteome</keyword>
<comment type="caution">
    <text evidence="3">The sequence shown here is derived from an EMBL/GenBank/DDBJ whole genome shotgun (WGS) entry which is preliminary data.</text>
</comment>
<proteinExistence type="predicted"/>
<evidence type="ECO:0000259" key="2">
    <source>
        <dbReference type="Pfam" id="PF19124"/>
    </source>
</evidence>
<evidence type="ECO:0000313" key="4">
    <source>
        <dbReference type="Proteomes" id="UP001139347"/>
    </source>
</evidence>
<organism evidence="3 4">
    <name type="scientific">Paenibacillus mangrovi</name>
    <dbReference type="NCBI Taxonomy" id="2931978"/>
    <lineage>
        <taxon>Bacteria</taxon>
        <taxon>Bacillati</taxon>
        <taxon>Bacillota</taxon>
        <taxon>Bacilli</taxon>
        <taxon>Bacillales</taxon>
        <taxon>Paenibacillaceae</taxon>
        <taxon>Paenibacillus</taxon>
    </lineage>
</organism>
<sequence length="116" mass="12834">MDGVWLTLVVLFTEVLSQDGKVVYTDDDEYWVNGFTYHNPNDKRIFVPKRVGIGDTVNTATLGGKMIICGTVFIVAVIVIGVSFMLIRSELTSPELKVPLTIKSRSNTRCIPTILA</sequence>
<dbReference type="AlphaFoldDB" id="A0A9X1WRL8"/>
<evidence type="ECO:0000256" key="1">
    <source>
        <dbReference type="SAM" id="Phobius"/>
    </source>
</evidence>
<reference evidence="3" key="1">
    <citation type="submission" date="2022-04" db="EMBL/GenBank/DDBJ databases">
        <title>Paenibacillus mangrovi sp. nov., a novel endophytic bacterium isolated from bark of Kandelia candel.</title>
        <authorList>
            <person name="Tuo L."/>
        </authorList>
    </citation>
    <scope>NUCLEOTIDE SEQUENCE</scope>
    <source>
        <strain evidence="3">KQZ6P-2</strain>
    </source>
</reference>
<keyword evidence="1" id="KW-0812">Transmembrane</keyword>
<accession>A0A9X1WRL8</accession>
<evidence type="ECO:0000313" key="3">
    <source>
        <dbReference type="EMBL" id="MCJ8012155.1"/>
    </source>
</evidence>
<feature type="domain" description="DUF5808" evidence="2">
    <location>
        <begin position="40"/>
        <end position="65"/>
    </location>
</feature>
<keyword evidence="1" id="KW-1133">Transmembrane helix</keyword>
<feature type="transmembrane region" description="Helical" evidence="1">
    <location>
        <begin position="65"/>
        <end position="87"/>
    </location>
</feature>
<gene>
    <name evidence="3" type="ORF">MUG84_10405</name>
</gene>
<keyword evidence="1" id="KW-0472">Membrane</keyword>
<dbReference type="InterPro" id="IPR043831">
    <property type="entry name" value="DUF5808"/>
</dbReference>
<dbReference type="Proteomes" id="UP001139347">
    <property type="component" value="Unassembled WGS sequence"/>
</dbReference>